<evidence type="ECO:0000259" key="3">
    <source>
        <dbReference type="Pfam" id="PF03914"/>
    </source>
</evidence>
<evidence type="ECO:0000256" key="2">
    <source>
        <dbReference type="SAM" id="MobiDB-lite"/>
    </source>
</evidence>
<comment type="similarity">
    <text evidence="1">Belongs to the CBF/MAK21 family.</text>
</comment>
<feature type="compositionally biased region" description="Basic and acidic residues" evidence="2">
    <location>
        <begin position="946"/>
        <end position="955"/>
    </location>
</feature>
<feature type="region of interest" description="Disordered" evidence="2">
    <location>
        <begin position="37"/>
        <end position="59"/>
    </location>
</feature>
<dbReference type="OrthoDB" id="28947at2759"/>
<feature type="compositionally biased region" description="Acidic residues" evidence="2">
    <location>
        <begin position="632"/>
        <end position="650"/>
    </location>
</feature>
<feature type="domain" description="CCAAT-binding factor" evidence="3">
    <location>
        <begin position="527"/>
        <end position="704"/>
    </location>
</feature>
<feature type="region of interest" description="Disordered" evidence="2">
    <location>
        <begin position="85"/>
        <end position="125"/>
    </location>
</feature>
<proteinExistence type="inferred from homology"/>
<dbReference type="GO" id="GO:0005634">
    <property type="term" value="C:nucleus"/>
    <property type="evidence" value="ECO:0007669"/>
    <property type="project" value="UniProtKB-ARBA"/>
</dbReference>
<feature type="compositionally biased region" description="Acidic residues" evidence="2">
    <location>
        <begin position="910"/>
        <end position="932"/>
    </location>
</feature>
<dbReference type="STRING" id="1160509.A0A3N4II99"/>
<protein>
    <submittedName>
        <fullName evidence="4">CBF-domain-containing protein</fullName>
    </submittedName>
</protein>
<dbReference type="InterPro" id="IPR016024">
    <property type="entry name" value="ARM-type_fold"/>
</dbReference>
<dbReference type="Proteomes" id="UP000275078">
    <property type="component" value="Unassembled WGS sequence"/>
</dbReference>
<dbReference type="AlphaFoldDB" id="A0A3N4II99"/>
<keyword evidence="5" id="KW-1185">Reference proteome</keyword>
<feature type="compositionally biased region" description="Basic residues" evidence="2">
    <location>
        <begin position="457"/>
        <end position="468"/>
    </location>
</feature>
<feature type="compositionally biased region" description="Acidic residues" evidence="2">
    <location>
        <begin position="109"/>
        <end position="124"/>
    </location>
</feature>
<dbReference type="SUPFAM" id="SSF48371">
    <property type="entry name" value="ARM repeat"/>
    <property type="match status" value="1"/>
</dbReference>
<feature type="compositionally biased region" description="Acidic residues" evidence="2">
    <location>
        <begin position="37"/>
        <end position="48"/>
    </location>
</feature>
<evidence type="ECO:0000256" key="1">
    <source>
        <dbReference type="ARBA" id="ARBA00007797"/>
    </source>
</evidence>
<feature type="compositionally biased region" description="Basic and acidic residues" evidence="2">
    <location>
        <begin position="896"/>
        <end position="909"/>
    </location>
</feature>
<accession>A0A3N4II99</accession>
<feature type="region of interest" description="Disordered" evidence="2">
    <location>
        <begin position="805"/>
        <end position="932"/>
    </location>
</feature>
<dbReference type="InterPro" id="IPR005612">
    <property type="entry name" value="CCAAT-binding_factor"/>
</dbReference>
<gene>
    <name evidence="4" type="ORF">BJ508DRAFT_204904</name>
</gene>
<dbReference type="EMBL" id="ML119652">
    <property type="protein sequence ID" value="RPA85862.1"/>
    <property type="molecule type" value="Genomic_DNA"/>
</dbReference>
<feature type="region of interest" description="Disordered" evidence="2">
    <location>
        <begin position="946"/>
        <end position="968"/>
    </location>
</feature>
<evidence type="ECO:0000313" key="5">
    <source>
        <dbReference type="Proteomes" id="UP000275078"/>
    </source>
</evidence>
<feature type="compositionally biased region" description="Basic and acidic residues" evidence="2">
    <location>
        <begin position="469"/>
        <end position="478"/>
    </location>
</feature>
<dbReference type="PANTHER" id="PTHR12048">
    <property type="entry name" value="CCAAT-BINDING FACTOR-RELATED"/>
    <property type="match status" value="1"/>
</dbReference>
<name>A0A3N4II99_ASCIM</name>
<sequence length="990" mass="111570">MPLGDRKKKTKKLTKEELLQEITALEGSKEDLELIEGLESGSDDEGEVIDVPAGGKTDKKLKGDLAALMKEIGLDSAKFESELVVADEEEGDEEEPVAKSGWKAPTKADEEDEEEAEAEEDDFQEAPRMFPAVGEHNHEKLLFQPRSDWYDFELPKLSGNNKPPQHTIDFLHERGKTLLEKENELYSTKHLTKSSDKKFLSTIMSSGTLTDKISALTLVCQESPLHTTKSLEALLGLAKKKSRSQAVLALNAIKDLLAAGNVLPDRKLRAFKNQVGLGSGNLTDMHLIIWAYEDWLKDFYFETLKVVEALSVDQLAYTRNNAVGFIAEMLRDKPEQEANLLRLLVNKLGDMDKKVCSRVSYQLLQIQAQHPAMKNIIIDSIATEVLFRPGQSLHAQYYAIITLNQTILSRKEPEVANKLIDLYFSLFTRLLNKGKLDKDEPEVKKVEEVENADGKKVPKKLSRKAKARKREEEKRKALEEETSSKLVSGILTGVNRAFPFAQLENDVFDKHMNTLFQITHSSNFNTSIQALLLIFQVASSKQFVSDRFYRTLYESLLDPRLITSSKQAMYLNLMFKALKSDNDINRVKAFVKRLVQVCALNQPPFITGVFYLLSELTTSMPSLKLMMNTPEHDEDDEEEVFRDVPDEDDEGGVKLPAPSAPKKADPLAYAPRDPDPAKANANNSCFWELLPFQTHFHPTIALFADCLLASRPLPSKPDMGAHTLSHFLDRFVYKGPKAKTVTRGQSIMQPLAGAVDKTGIVIATKRHLGGTVNDESFWKKKEEDVKEDEVFFHRYFNQRAEQGALRAKKKKERKAEEDEDESADEDEIWKALVKSRPDVEADDSDVDFDDDESIEYGSAEDSDGEAAEAGEAGEDDENVWSDEEEVEGAEEDDDFDHLAEKKGDDSKMDIDEDSDVPDFGEDEDDAWSSEDEVPEDLDALFAKEEAELNKSKIPADEEDEEKVDKKAKKRKLKHLPTFATAEEYAHLMSD</sequence>
<feature type="region of interest" description="Disordered" evidence="2">
    <location>
        <begin position="630"/>
        <end position="667"/>
    </location>
</feature>
<reference evidence="4 5" key="1">
    <citation type="journal article" date="2018" name="Nat. Ecol. Evol.">
        <title>Pezizomycetes genomes reveal the molecular basis of ectomycorrhizal truffle lifestyle.</title>
        <authorList>
            <person name="Murat C."/>
            <person name="Payen T."/>
            <person name="Noel B."/>
            <person name="Kuo A."/>
            <person name="Morin E."/>
            <person name="Chen J."/>
            <person name="Kohler A."/>
            <person name="Krizsan K."/>
            <person name="Balestrini R."/>
            <person name="Da Silva C."/>
            <person name="Montanini B."/>
            <person name="Hainaut M."/>
            <person name="Levati E."/>
            <person name="Barry K.W."/>
            <person name="Belfiori B."/>
            <person name="Cichocki N."/>
            <person name="Clum A."/>
            <person name="Dockter R.B."/>
            <person name="Fauchery L."/>
            <person name="Guy J."/>
            <person name="Iotti M."/>
            <person name="Le Tacon F."/>
            <person name="Lindquist E.A."/>
            <person name="Lipzen A."/>
            <person name="Malagnac F."/>
            <person name="Mello A."/>
            <person name="Molinier V."/>
            <person name="Miyauchi S."/>
            <person name="Poulain J."/>
            <person name="Riccioni C."/>
            <person name="Rubini A."/>
            <person name="Sitrit Y."/>
            <person name="Splivallo R."/>
            <person name="Traeger S."/>
            <person name="Wang M."/>
            <person name="Zifcakova L."/>
            <person name="Wipf D."/>
            <person name="Zambonelli A."/>
            <person name="Paolocci F."/>
            <person name="Nowrousian M."/>
            <person name="Ottonello S."/>
            <person name="Baldrian P."/>
            <person name="Spatafora J.W."/>
            <person name="Henrissat B."/>
            <person name="Nagy L.G."/>
            <person name="Aury J.M."/>
            <person name="Wincker P."/>
            <person name="Grigoriev I.V."/>
            <person name="Bonfante P."/>
            <person name="Martin F.M."/>
        </authorList>
    </citation>
    <scope>NUCLEOTIDE SEQUENCE [LARGE SCALE GENOMIC DNA]</scope>
    <source>
        <strain evidence="4 5">RN42</strain>
    </source>
</reference>
<feature type="compositionally biased region" description="Acidic residues" evidence="2">
    <location>
        <begin position="840"/>
        <end position="895"/>
    </location>
</feature>
<feature type="compositionally biased region" description="Acidic residues" evidence="2">
    <location>
        <begin position="817"/>
        <end position="827"/>
    </location>
</feature>
<dbReference type="Pfam" id="PF03914">
    <property type="entry name" value="CBF"/>
    <property type="match status" value="1"/>
</dbReference>
<organism evidence="4 5">
    <name type="scientific">Ascobolus immersus RN42</name>
    <dbReference type="NCBI Taxonomy" id="1160509"/>
    <lineage>
        <taxon>Eukaryota</taxon>
        <taxon>Fungi</taxon>
        <taxon>Dikarya</taxon>
        <taxon>Ascomycota</taxon>
        <taxon>Pezizomycotina</taxon>
        <taxon>Pezizomycetes</taxon>
        <taxon>Pezizales</taxon>
        <taxon>Ascobolaceae</taxon>
        <taxon>Ascobolus</taxon>
    </lineage>
</organism>
<dbReference type="InterPro" id="IPR040155">
    <property type="entry name" value="CEBPZ/Mak21-like"/>
</dbReference>
<evidence type="ECO:0000313" key="4">
    <source>
        <dbReference type="EMBL" id="RPA85862.1"/>
    </source>
</evidence>
<dbReference type="PANTHER" id="PTHR12048:SF0">
    <property type="entry name" value="CCAAT_ENHANCER-BINDING PROTEIN ZETA"/>
    <property type="match status" value="1"/>
</dbReference>
<feature type="region of interest" description="Disordered" evidence="2">
    <location>
        <begin position="457"/>
        <end position="478"/>
    </location>
</feature>
<feature type="compositionally biased region" description="Acidic residues" evidence="2">
    <location>
        <begin position="85"/>
        <end position="95"/>
    </location>
</feature>